<proteinExistence type="predicted"/>
<sequence length="193" mass="22673">MNSKSSPYTLDEIFKNIIEDLTPFKNFFIYWYIFLSIFSFTITLMNVKHIGLLPFSHSMINASGEIRLLNDFIILSSILFFLMISFIHMMRGISLKTKNKLVKHEKWFIENGADEIKFNRKIFLSLGSIFFFICPYLWAYYFGFTEGGNARLMIFTLRLPELVILFIMILGSIANLFLLFFAITIWESSKNVM</sequence>
<reference evidence="2" key="1">
    <citation type="submission" date="2017-10" db="EMBL/GenBank/DDBJ databases">
        <title>Complete Genome Sequence from Moraxella oslensis YHS isolated from human skin.</title>
        <authorList>
            <person name="Lee K."/>
            <person name="Lim J.Y."/>
            <person name="Hwang I."/>
        </authorList>
    </citation>
    <scope>NUCLEOTIDE SEQUENCE</scope>
    <source>
        <strain evidence="2">YHS</strain>
        <plasmid evidence="2">pYHS1</plasmid>
    </source>
</reference>
<keyword evidence="1" id="KW-1133">Transmembrane helix</keyword>
<evidence type="ECO:0000256" key="1">
    <source>
        <dbReference type="SAM" id="Phobius"/>
    </source>
</evidence>
<protein>
    <submittedName>
        <fullName evidence="2">Uncharacterized protein</fullName>
    </submittedName>
</protein>
<dbReference type="AlphaFoldDB" id="A0AAD0AFE8"/>
<evidence type="ECO:0000313" key="2">
    <source>
        <dbReference type="EMBL" id="ATQ84209.1"/>
    </source>
</evidence>
<accession>A0AAD0AFE8</accession>
<keyword evidence="1" id="KW-0812">Transmembrane</keyword>
<feature type="transmembrane region" description="Helical" evidence="1">
    <location>
        <begin position="68"/>
        <end position="90"/>
    </location>
</feature>
<geneLocation type="plasmid" evidence="2">
    <name>pYHS1</name>
</geneLocation>
<feature type="transmembrane region" description="Helical" evidence="1">
    <location>
        <begin position="122"/>
        <end position="141"/>
    </location>
</feature>
<keyword evidence="2" id="KW-0614">Plasmid</keyword>
<organism evidence="2">
    <name type="scientific">Faucicola osloensis</name>
    <name type="common">Moraxella osloensis</name>
    <dbReference type="NCBI Taxonomy" id="34062"/>
    <lineage>
        <taxon>Bacteria</taxon>
        <taxon>Pseudomonadati</taxon>
        <taxon>Pseudomonadota</taxon>
        <taxon>Gammaproteobacteria</taxon>
        <taxon>Moraxellales</taxon>
        <taxon>Moraxellaceae</taxon>
        <taxon>Faucicola</taxon>
    </lineage>
</organism>
<feature type="transmembrane region" description="Helical" evidence="1">
    <location>
        <begin position="162"/>
        <end position="186"/>
    </location>
</feature>
<gene>
    <name evidence="2" type="ORF">YHS_09715</name>
</gene>
<name>A0AAD0AFE8_FAUOS</name>
<keyword evidence="1" id="KW-0472">Membrane</keyword>
<feature type="transmembrane region" description="Helical" evidence="1">
    <location>
        <begin position="29"/>
        <end position="47"/>
    </location>
</feature>
<dbReference type="EMBL" id="CP024177">
    <property type="protein sequence ID" value="ATQ84209.1"/>
    <property type="molecule type" value="Genomic_DNA"/>
</dbReference>